<protein>
    <recommendedName>
        <fullName evidence="1">Reverse transcriptase domain-containing protein</fullName>
    </recommendedName>
</protein>
<dbReference type="AlphaFoldDB" id="E3N0S6"/>
<evidence type="ECO:0000313" key="3">
    <source>
        <dbReference type="Proteomes" id="UP000008281"/>
    </source>
</evidence>
<dbReference type="eggNOG" id="KOG1075">
    <property type="taxonomic scope" value="Eukaryota"/>
</dbReference>
<dbReference type="OrthoDB" id="426210at2759"/>
<dbReference type="PANTHER" id="PTHR33332">
    <property type="entry name" value="REVERSE TRANSCRIPTASE DOMAIN-CONTAINING PROTEIN"/>
    <property type="match status" value="1"/>
</dbReference>
<dbReference type="InterPro" id="IPR000477">
    <property type="entry name" value="RT_dom"/>
</dbReference>
<keyword evidence="3" id="KW-1185">Reference proteome</keyword>
<name>E3N0S6_CAERE</name>
<dbReference type="InParanoid" id="E3N0S6"/>
<dbReference type="STRING" id="31234.E3N0S6"/>
<dbReference type="PROSITE" id="PS50878">
    <property type="entry name" value="RT_POL"/>
    <property type="match status" value="1"/>
</dbReference>
<sequence>MKLYSFGIPTQYVSWFKSFLKDHTFSIMVNGSLNSKVSSIPSGVQQGTVVGPLLFLVLMNDVLLSLPSAIHFAVFADDIKLYSHDPVLLQTGIDIVSKWASAYSLPQNYSSRFQKPGSSL</sequence>
<dbReference type="EMBL" id="DS268506">
    <property type="protein sequence ID" value="EFP13487.1"/>
    <property type="molecule type" value="Genomic_DNA"/>
</dbReference>
<accession>E3N0S6</accession>
<evidence type="ECO:0000259" key="1">
    <source>
        <dbReference type="PROSITE" id="PS50878"/>
    </source>
</evidence>
<feature type="domain" description="Reverse transcriptase" evidence="1">
    <location>
        <begin position="1"/>
        <end position="120"/>
    </location>
</feature>
<gene>
    <name evidence="2" type="ORF">CRE_10542</name>
</gene>
<dbReference type="HOGENOM" id="CLU_2051834_0_0_1"/>
<proteinExistence type="predicted"/>
<evidence type="ECO:0000313" key="2">
    <source>
        <dbReference type="EMBL" id="EFP13487.1"/>
    </source>
</evidence>
<dbReference type="OMA" id="IISEWCQ"/>
<dbReference type="Proteomes" id="UP000008281">
    <property type="component" value="Unassembled WGS sequence"/>
</dbReference>
<organism evidence="3">
    <name type="scientific">Caenorhabditis remanei</name>
    <name type="common">Caenorhabditis vulgaris</name>
    <dbReference type="NCBI Taxonomy" id="31234"/>
    <lineage>
        <taxon>Eukaryota</taxon>
        <taxon>Metazoa</taxon>
        <taxon>Ecdysozoa</taxon>
        <taxon>Nematoda</taxon>
        <taxon>Chromadorea</taxon>
        <taxon>Rhabditida</taxon>
        <taxon>Rhabditina</taxon>
        <taxon>Rhabditomorpha</taxon>
        <taxon>Rhabditoidea</taxon>
        <taxon>Rhabditidae</taxon>
        <taxon>Peloderinae</taxon>
        <taxon>Caenorhabditis</taxon>
    </lineage>
</organism>
<dbReference type="Pfam" id="PF00078">
    <property type="entry name" value="RVT_1"/>
    <property type="match status" value="1"/>
</dbReference>
<reference evidence="2" key="1">
    <citation type="submission" date="2007-07" db="EMBL/GenBank/DDBJ databases">
        <title>PCAP assembly of the Caenorhabditis remanei genome.</title>
        <authorList>
            <consortium name="The Caenorhabditis remanei Sequencing Consortium"/>
            <person name="Wilson R.K."/>
        </authorList>
    </citation>
    <scope>NUCLEOTIDE SEQUENCE [LARGE SCALE GENOMIC DNA]</scope>
    <source>
        <strain evidence="2">PB4641</strain>
    </source>
</reference>